<dbReference type="GO" id="GO:0016020">
    <property type="term" value="C:membrane"/>
    <property type="evidence" value="ECO:0007669"/>
    <property type="project" value="InterPro"/>
</dbReference>
<feature type="transmembrane region" description="Helical" evidence="3">
    <location>
        <begin position="156"/>
        <end position="177"/>
    </location>
</feature>
<protein>
    <submittedName>
        <fullName evidence="4">Phosphatidylglycerophosphate synthase</fullName>
    </submittedName>
</protein>
<feature type="transmembrane region" description="Helical" evidence="3">
    <location>
        <begin position="99"/>
        <end position="119"/>
    </location>
</feature>
<accession>A0A7Z0D6W2</accession>
<dbReference type="PROSITE" id="PS00379">
    <property type="entry name" value="CDP_ALCOHOL_P_TRANSF"/>
    <property type="match status" value="1"/>
</dbReference>
<dbReference type="Gene3D" id="1.20.120.1760">
    <property type="match status" value="1"/>
</dbReference>
<dbReference type="InterPro" id="IPR048254">
    <property type="entry name" value="CDP_ALCOHOL_P_TRANSF_CS"/>
</dbReference>
<feature type="transmembrane region" description="Helical" evidence="3">
    <location>
        <begin position="17"/>
        <end position="37"/>
    </location>
</feature>
<feature type="transmembrane region" description="Helical" evidence="3">
    <location>
        <begin position="75"/>
        <end position="93"/>
    </location>
</feature>
<dbReference type="RefSeq" id="WP_179443974.1">
    <property type="nucleotide sequence ID" value="NZ_JACBZS010000001.1"/>
</dbReference>
<keyword evidence="1 2" id="KW-0808">Transferase</keyword>
<comment type="caution">
    <text evidence="4">The sequence shown here is derived from an EMBL/GenBank/DDBJ whole genome shotgun (WGS) entry which is preliminary data.</text>
</comment>
<dbReference type="Pfam" id="PF01066">
    <property type="entry name" value="CDP-OH_P_transf"/>
    <property type="match status" value="1"/>
</dbReference>
<dbReference type="EMBL" id="JACBZS010000001">
    <property type="protein sequence ID" value="NYI69969.1"/>
    <property type="molecule type" value="Genomic_DNA"/>
</dbReference>
<comment type="similarity">
    <text evidence="2">Belongs to the CDP-alcohol phosphatidyltransferase class-I family.</text>
</comment>
<dbReference type="InterPro" id="IPR000462">
    <property type="entry name" value="CDP-OH_P_trans"/>
</dbReference>
<dbReference type="Proteomes" id="UP000527616">
    <property type="component" value="Unassembled WGS sequence"/>
</dbReference>
<keyword evidence="3" id="KW-0812">Transmembrane</keyword>
<keyword evidence="3" id="KW-0472">Membrane</keyword>
<reference evidence="4 5" key="1">
    <citation type="submission" date="2020-07" db="EMBL/GenBank/DDBJ databases">
        <title>Sequencing the genomes of 1000 actinobacteria strains.</title>
        <authorList>
            <person name="Klenk H.-P."/>
        </authorList>
    </citation>
    <scope>NUCLEOTIDE SEQUENCE [LARGE SCALE GENOMIC DNA]</scope>
    <source>
        <strain evidence="4 5">DSM 103164</strain>
    </source>
</reference>
<organism evidence="4 5">
    <name type="scientific">Naumannella cuiyingiana</name>
    <dbReference type="NCBI Taxonomy" id="1347891"/>
    <lineage>
        <taxon>Bacteria</taxon>
        <taxon>Bacillati</taxon>
        <taxon>Actinomycetota</taxon>
        <taxon>Actinomycetes</taxon>
        <taxon>Propionibacteriales</taxon>
        <taxon>Propionibacteriaceae</taxon>
        <taxon>Naumannella</taxon>
    </lineage>
</organism>
<feature type="transmembrane region" description="Helical" evidence="3">
    <location>
        <begin position="212"/>
        <end position="230"/>
    </location>
</feature>
<feature type="transmembrane region" description="Helical" evidence="3">
    <location>
        <begin position="43"/>
        <end position="63"/>
    </location>
</feature>
<evidence type="ECO:0000313" key="5">
    <source>
        <dbReference type="Proteomes" id="UP000527616"/>
    </source>
</evidence>
<evidence type="ECO:0000256" key="1">
    <source>
        <dbReference type="ARBA" id="ARBA00022679"/>
    </source>
</evidence>
<evidence type="ECO:0000313" key="4">
    <source>
        <dbReference type="EMBL" id="NYI69969.1"/>
    </source>
</evidence>
<evidence type="ECO:0000256" key="2">
    <source>
        <dbReference type="RuleBase" id="RU003750"/>
    </source>
</evidence>
<dbReference type="GO" id="GO:0016780">
    <property type="term" value="F:phosphotransferase activity, for other substituted phosphate groups"/>
    <property type="evidence" value="ECO:0007669"/>
    <property type="project" value="InterPro"/>
</dbReference>
<keyword evidence="5" id="KW-1185">Reference proteome</keyword>
<gene>
    <name evidence="4" type="ORF">GGQ54_000529</name>
</gene>
<name>A0A7Z0D6W2_9ACTN</name>
<dbReference type="GO" id="GO:0008654">
    <property type="term" value="P:phospholipid biosynthetic process"/>
    <property type="evidence" value="ECO:0007669"/>
    <property type="project" value="InterPro"/>
</dbReference>
<sequence length="237" mass="24542">MSTPEPRATTRRPRAELLGWSAGWVAAICALALAAPLGTAPLLSGLVIAAGSLALLWGPSARLPLGLGWANRVTLVRAVLVSCVAMLAAYVIADSARVSVLLLATGALAVVLDGVDGAVARRTGSASDLGARFDMELDALLIAVLSVLAAREYGGWVLAIGAARYVFAAAGLGWPWLRRPLPYSLARRVIAAAQPITLLVALSGLAPAPVGTGALLVALAALAWSFGRDLRWLRRNR</sequence>
<dbReference type="InterPro" id="IPR043130">
    <property type="entry name" value="CDP-OH_PTrfase_TM_dom"/>
</dbReference>
<keyword evidence="3" id="KW-1133">Transmembrane helix</keyword>
<dbReference type="AlphaFoldDB" id="A0A7Z0D6W2"/>
<evidence type="ECO:0000256" key="3">
    <source>
        <dbReference type="SAM" id="Phobius"/>
    </source>
</evidence>
<proteinExistence type="inferred from homology"/>